<dbReference type="Gene3D" id="3.20.20.120">
    <property type="entry name" value="Enolase-like C-terminal domain"/>
    <property type="match status" value="1"/>
</dbReference>
<evidence type="ECO:0000256" key="6">
    <source>
        <dbReference type="PIRSR" id="PIRSR634603-3"/>
    </source>
</evidence>
<dbReference type="InterPro" id="IPR034593">
    <property type="entry name" value="DgoD-like"/>
</dbReference>
<keyword evidence="4 7" id="KW-0413">Isomerase</keyword>
<evidence type="ECO:0000256" key="7">
    <source>
        <dbReference type="RuleBase" id="RU366006"/>
    </source>
</evidence>
<keyword evidence="2 6" id="KW-0479">Metal-binding</keyword>
<dbReference type="AlphaFoldDB" id="A0A5S5DL84"/>
<dbReference type="GO" id="GO:0000287">
    <property type="term" value="F:magnesium ion binding"/>
    <property type="evidence" value="ECO:0007669"/>
    <property type="project" value="UniProtKB-ARBA"/>
</dbReference>
<feature type="active site" description="Proton acceptor; specific for (S)-substrate epimerization" evidence="5">
    <location>
        <position position="265"/>
    </location>
</feature>
<dbReference type="CDD" id="cd03319">
    <property type="entry name" value="L-Ala-DL-Glu_epimerase"/>
    <property type="match status" value="1"/>
</dbReference>
<dbReference type="InterPro" id="IPR036849">
    <property type="entry name" value="Enolase-like_C_sf"/>
</dbReference>
<feature type="binding site" evidence="6">
    <location>
        <position position="191"/>
    </location>
    <ligand>
        <name>Mg(2+)</name>
        <dbReference type="ChEBI" id="CHEBI:18420"/>
    </ligand>
</feature>
<dbReference type="SMART" id="SM00922">
    <property type="entry name" value="MR_MLE"/>
    <property type="match status" value="1"/>
</dbReference>
<dbReference type="Pfam" id="PF13378">
    <property type="entry name" value="MR_MLE_C"/>
    <property type="match status" value="1"/>
</dbReference>
<dbReference type="SFLD" id="SFLDS00001">
    <property type="entry name" value="Enolase"/>
    <property type="match status" value="1"/>
</dbReference>
<dbReference type="InterPro" id="IPR034603">
    <property type="entry name" value="Dipeptide_epimerase"/>
</dbReference>
<organism evidence="9 10">
    <name type="scientific">Sphingobacterium allocomposti</name>
    <dbReference type="NCBI Taxonomy" id="415956"/>
    <lineage>
        <taxon>Bacteria</taxon>
        <taxon>Pseudomonadati</taxon>
        <taxon>Bacteroidota</taxon>
        <taxon>Sphingobacteriia</taxon>
        <taxon>Sphingobacteriales</taxon>
        <taxon>Sphingobacteriaceae</taxon>
        <taxon>Sphingobacterium</taxon>
    </lineage>
</organism>
<feature type="domain" description="Mandelate racemase/muconate lactonizing enzyme C-terminal" evidence="8">
    <location>
        <begin position="148"/>
        <end position="239"/>
    </location>
</feature>
<accession>A0A5S5DL84</accession>
<feature type="binding site" evidence="6">
    <location>
        <position position="218"/>
    </location>
    <ligand>
        <name>Mg(2+)</name>
        <dbReference type="ChEBI" id="CHEBI:18420"/>
    </ligand>
</feature>
<dbReference type="InterPro" id="IPR029017">
    <property type="entry name" value="Enolase-like_N"/>
</dbReference>
<dbReference type="GO" id="GO:0016855">
    <property type="term" value="F:racemase and epimerase activity, acting on amino acids and derivatives"/>
    <property type="evidence" value="ECO:0007669"/>
    <property type="project" value="UniProtKB-UniRule"/>
</dbReference>
<sequence length="352" mass="39142">MRTIDGSSKSMGKFTLRFRPYTLQMRHVFTVASFSRTTTPVVLTELEYDGVIGYGEASMPPYLGETQESVISFLDRIDLSPFSSPFQTEEILTYVDAIAEKNTAAKAAIDIALHDLLGKLMGQPFYKIWGLNPSLIPPTSYTIGIDTKEMIRQKVAEAQEYRILKVKLGLDTDKMIIDTIRSVTDVPLCADVNQGWKDKEEALEMAHWLAERDVVFLEQPMPKEQIDDMAWLTERSPIPTIADEGCQRLRDIVGLKDVYTGINIKLMKCTGMREAKKMAEVARALDMKVMLGCMTETSCAISAAAQLAPLVDWADLDGALLIGNDIFDGMRVSDGICHLPDRPGIGVVKHIS</sequence>
<evidence type="ECO:0000256" key="1">
    <source>
        <dbReference type="ARBA" id="ARBA00008031"/>
    </source>
</evidence>
<feature type="active site" description="Proton acceptor; specific for (R)-substrate epimerization" evidence="5">
    <location>
        <position position="167"/>
    </location>
</feature>
<dbReference type="PANTHER" id="PTHR48080">
    <property type="entry name" value="D-GALACTONATE DEHYDRATASE-RELATED"/>
    <property type="match status" value="1"/>
</dbReference>
<evidence type="ECO:0000313" key="10">
    <source>
        <dbReference type="Proteomes" id="UP000325105"/>
    </source>
</evidence>
<evidence type="ECO:0000256" key="5">
    <source>
        <dbReference type="PIRSR" id="PIRSR634603-1"/>
    </source>
</evidence>
<feature type="binding site" evidence="6">
    <location>
        <position position="243"/>
    </location>
    <ligand>
        <name>Mg(2+)</name>
        <dbReference type="ChEBI" id="CHEBI:18420"/>
    </ligand>
</feature>
<dbReference type="EMBL" id="VNHX01000005">
    <property type="protein sequence ID" value="TYP96677.1"/>
    <property type="molecule type" value="Genomic_DNA"/>
</dbReference>
<dbReference type="InterPro" id="IPR013342">
    <property type="entry name" value="Mandelate_racemase_C"/>
</dbReference>
<dbReference type="Gene3D" id="3.30.390.10">
    <property type="entry name" value="Enolase-like, N-terminal domain"/>
    <property type="match status" value="1"/>
</dbReference>
<dbReference type="InterPro" id="IPR013341">
    <property type="entry name" value="Mandelate_racemase_N_dom"/>
</dbReference>
<proteinExistence type="inferred from homology"/>
<dbReference type="SFLD" id="SFLDG00180">
    <property type="entry name" value="muconate_cycloisomerase"/>
    <property type="match status" value="1"/>
</dbReference>
<dbReference type="OrthoDB" id="9775391at2"/>
<dbReference type="PANTHER" id="PTHR48080:SF3">
    <property type="entry name" value="ENOLASE SUPERFAMILY MEMBER DDB_G0284701"/>
    <property type="match status" value="1"/>
</dbReference>
<evidence type="ECO:0000259" key="8">
    <source>
        <dbReference type="SMART" id="SM00922"/>
    </source>
</evidence>
<gene>
    <name evidence="9" type="ORF">BC792_105170</name>
</gene>
<evidence type="ECO:0000313" key="9">
    <source>
        <dbReference type="EMBL" id="TYP96677.1"/>
    </source>
</evidence>
<name>A0A5S5DL84_9SPHI</name>
<comment type="cofactor">
    <cofactor evidence="6 7">
        <name>Mg(2+)</name>
        <dbReference type="ChEBI" id="CHEBI:18420"/>
    </cofactor>
    <text evidence="6 7">Binds 1 Mg(2+) ion per subunit.</text>
</comment>
<reference evidence="9 10" key="1">
    <citation type="submission" date="2019-07" db="EMBL/GenBank/DDBJ databases">
        <title>Genomic Encyclopedia of Archaeal and Bacterial Type Strains, Phase II (KMG-II): from individual species to whole genera.</title>
        <authorList>
            <person name="Goeker M."/>
        </authorList>
    </citation>
    <scope>NUCLEOTIDE SEQUENCE [LARGE SCALE GENOMIC DNA]</scope>
    <source>
        <strain evidence="9 10">DSM 18850</strain>
    </source>
</reference>
<dbReference type="InterPro" id="IPR029065">
    <property type="entry name" value="Enolase_C-like"/>
</dbReference>
<keyword evidence="10" id="KW-1185">Reference proteome</keyword>
<keyword evidence="3 6" id="KW-0460">Magnesium</keyword>
<comment type="similarity">
    <text evidence="1 7">Belongs to the mandelate racemase/muconate lactonizing enzyme family.</text>
</comment>
<evidence type="ECO:0000256" key="3">
    <source>
        <dbReference type="ARBA" id="ARBA00022842"/>
    </source>
</evidence>
<protein>
    <recommendedName>
        <fullName evidence="7">Dipeptide epimerase</fullName>
        <ecNumber evidence="7">5.1.1.-</ecNumber>
    </recommendedName>
</protein>
<dbReference type="SUPFAM" id="SSF54826">
    <property type="entry name" value="Enolase N-terminal domain-like"/>
    <property type="match status" value="1"/>
</dbReference>
<evidence type="ECO:0000256" key="2">
    <source>
        <dbReference type="ARBA" id="ARBA00022723"/>
    </source>
</evidence>
<dbReference type="EC" id="5.1.1.-" evidence="7"/>
<dbReference type="SUPFAM" id="SSF51604">
    <property type="entry name" value="Enolase C-terminal domain-like"/>
    <property type="match status" value="1"/>
</dbReference>
<evidence type="ECO:0000256" key="4">
    <source>
        <dbReference type="ARBA" id="ARBA00023235"/>
    </source>
</evidence>
<dbReference type="RefSeq" id="WP_148908058.1">
    <property type="nucleotide sequence ID" value="NZ_VNHX01000005.1"/>
</dbReference>
<dbReference type="Pfam" id="PF02746">
    <property type="entry name" value="MR_MLE_N"/>
    <property type="match status" value="1"/>
</dbReference>
<comment type="caution">
    <text evidence="9">The sequence shown here is derived from an EMBL/GenBank/DDBJ whole genome shotgun (WGS) entry which is preliminary data.</text>
</comment>
<dbReference type="Proteomes" id="UP000325105">
    <property type="component" value="Unassembled WGS sequence"/>
</dbReference>